<dbReference type="InterPro" id="IPR007612">
    <property type="entry name" value="LOR"/>
</dbReference>
<dbReference type="KEGG" id="bcom:BAUCODRAFT_67615"/>
<dbReference type="HOGENOM" id="CLU_1690916_0_0_1"/>
<sequence length="156" mass="17411">VFRIDGKVLTTSNRKRLRDVSGKDICQLRRKPFRHPKEHYLQVAQKQVCTIRGKLGLGSRRCSALFNNAVADSAPTELFIMGHFLNEPGAKVHLGSNEKGPVVIELERDIMNARQWMTGRHTYKVHVAKGVDMALACALAVTVDERRGKGFTSTIA</sequence>
<dbReference type="GeneID" id="19116377"/>
<dbReference type="OrthoDB" id="97518at2759"/>
<dbReference type="SUPFAM" id="SSF54518">
    <property type="entry name" value="Tubby C-terminal domain-like"/>
    <property type="match status" value="1"/>
</dbReference>
<comment type="similarity">
    <text evidence="1">Belongs to the LOR family.</text>
</comment>
<dbReference type="Pfam" id="PF04525">
    <property type="entry name" value="LOR"/>
    <property type="match status" value="1"/>
</dbReference>
<dbReference type="InterPro" id="IPR025659">
    <property type="entry name" value="Tubby-like_C"/>
</dbReference>
<gene>
    <name evidence="2" type="ORF">BAUCODRAFT_67615</name>
</gene>
<keyword evidence="3" id="KW-1185">Reference proteome</keyword>
<dbReference type="Gene3D" id="2.40.160.200">
    <property type="entry name" value="LURP1-related"/>
    <property type="match status" value="1"/>
</dbReference>
<dbReference type="EMBL" id="KB445553">
    <property type="protein sequence ID" value="EMC98205.1"/>
    <property type="molecule type" value="Genomic_DNA"/>
</dbReference>
<name>M2NGR9_BAUPA</name>
<evidence type="ECO:0000313" key="2">
    <source>
        <dbReference type="EMBL" id="EMC98205.1"/>
    </source>
</evidence>
<reference evidence="2 3" key="1">
    <citation type="journal article" date="2012" name="PLoS Pathog.">
        <title>Diverse lifestyles and strategies of plant pathogenesis encoded in the genomes of eighteen Dothideomycetes fungi.</title>
        <authorList>
            <person name="Ohm R.A."/>
            <person name="Feau N."/>
            <person name="Henrissat B."/>
            <person name="Schoch C.L."/>
            <person name="Horwitz B.A."/>
            <person name="Barry K.W."/>
            <person name="Condon B.J."/>
            <person name="Copeland A.C."/>
            <person name="Dhillon B."/>
            <person name="Glaser F."/>
            <person name="Hesse C.N."/>
            <person name="Kosti I."/>
            <person name="LaButti K."/>
            <person name="Lindquist E.A."/>
            <person name="Lucas S."/>
            <person name="Salamov A.A."/>
            <person name="Bradshaw R.E."/>
            <person name="Ciuffetti L."/>
            <person name="Hamelin R.C."/>
            <person name="Kema G.H.J."/>
            <person name="Lawrence C."/>
            <person name="Scott J.A."/>
            <person name="Spatafora J.W."/>
            <person name="Turgeon B.G."/>
            <person name="de Wit P.J.G.M."/>
            <person name="Zhong S."/>
            <person name="Goodwin S.B."/>
            <person name="Grigoriev I.V."/>
        </authorList>
    </citation>
    <scope>NUCLEOTIDE SEQUENCE [LARGE SCALE GENOMIC DNA]</scope>
    <source>
        <strain evidence="2 3">UAMH 10762</strain>
    </source>
</reference>
<dbReference type="AlphaFoldDB" id="M2NGR9"/>
<dbReference type="InterPro" id="IPR038595">
    <property type="entry name" value="LOR_sf"/>
</dbReference>
<protein>
    <submittedName>
        <fullName evidence="2">Uncharacterized protein</fullName>
    </submittedName>
</protein>
<accession>M2NGR9</accession>
<feature type="non-terminal residue" evidence="2">
    <location>
        <position position="1"/>
    </location>
</feature>
<dbReference type="RefSeq" id="XP_007674692.1">
    <property type="nucleotide sequence ID" value="XM_007676502.1"/>
</dbReference>
<proteinExistence type="inferred from homology"/>
<evidence type="ECO:0000256" key="1">
    <source>
        <dbReference type="ARBA" id="ARBA00005437"/>
    </source>
</evidence>
<evidence type="ECO:0000313" key="3">
    <source>
        <dbReference type="Proteomes" id="UP000011761"/>
    </source>
</evidence>
<dbReference type="Proteomes" id="UP000011761">
    <property type="component" value="Unassembled WGS sequence"/>
</dbReference>
<organism evidence="2 3">
    <name type="scientific">Baudoinia panamericana (strain UAMH 10762)</name>
    <name type="common">Angels' share fungus</name>
    <name type="synonym">Baudoinia compniacensis (strain UAMH 10762)</name>
    <dbReference type="NCBI Taxonomy" id="717646"/>
    <lineage>
        <taxon>Eukaryota</taxon>
        <taxon>Fungi</taxon>
        <taxon>Dikarya</taxon>
        <taxon>Ascomycota</taxon>
        <taxon>Pezizomycotina</taxon>
        <taxon>Dothideomycetes</taxon>
        <taxon>Dothideomycetidae</taxon>
        <taxon>Mycosphaerellales</taxon>
        <taxon>Teratosphaeriaceae</taxon>
        <taxon>Baudoinia</taxon>
    </lineage>
</organism>